<dbReference type="InterPro" id="IPR009061">
    <property type="entry name" value="DNA-bd_dom_put_sf"/>
</dbReference>
<feature type="compositionally biased region" description="Acidic residues" evidence="1">
    <location>
        <begin position="240"/>
        <end position="250"/>
    </location>
</feature>
<dbReference type="SMART" id="SM00422">
    <property type="entry name" value="HTH_MERR"/>
    <property type="match status" value="1"/>
</dbReference>
<dbReference type="EMBL" id="FOTQ01000004">
    <property type="protein sequence ID" value="SFM13197.1"/>
    <property type="molecule type" value="Genomic_DNA"/>
</dbReference>
<dbReference type="Gene3D" id="1.10.1660.10">
    <property type="match status" value="1"/>
</dbReference>
<dbReference type="SUPFAM" id="SSF46955">
    <property type="entry name" value="Putative DNA-binding domain"/>
    <property type="match status" value="1"/>
</dbReference>
<feature type="compositionally biased region" description="Low complexity" evidence="1">
    <location>
        <begin position="153"/>
        <end position="164"/>
    </location>
</feature>
<feature type="region of interest" description="Disordered" evidence="1">
    <location>
        <begin position="107"/>
        <end position="296"/>
    </location>
</feature>
<feature type="compositionally biased region" description="Acidic residues" evidence="1">
    <location>
        <begin position="120"/>
        <end position="152"/>
    </location>
</feature>
<dbReference type="GO" id="GO:0003677">
    <property type="term" value="F:DNA binding"/>
    <property type="evidence" value="ECO:0007669"/>
    <property type="project" value="InterPro"/>
</dbReference>
<evidence type="ECO:0000256" key="1">
    <source>
        <dbReference type="SAM" id="MobiDB-lite"/>
    </source>
</evidence>
<evidence type="ECO:0000313" key="3">
    <source>
        <dbReference type="EMBL" id="SFM13197.1"/>
    </source>
</evidence>
<dbReference type="STRING" id="254406.SAMN04488042_104114"/>
<dbReference type="Pfam" id="PF13411">
    <property type="entry name" value="MerR_1"/>
    <property type="match status" value="1"/>
</dbReference>
<name>A0A1I4ND04_9RHOB</name>
<reference evidence="3 4" key="1">
    <citation type="submission" date="2016-10" db="EMBL/GenBank/DDBJ databases">
        <authorList>
            <person name="de Groot N.N."/>
        </authorList>
    </citation>
    <scope>NUCLEOTIDE SEQUENCE [LARGE SCALE GENOMIC DNA]</scope>
    <source>
        <strain evidence="3 4">DSM 15283</strain>
    </source>
</reference>
<proteinExistence type="predicted"/>
<evidence type="ECO:0000313" key="4">
    <source>
        <dbReference type="Proteomes" id="UP000199144"/>
    </source>
</evidence>
<dbReference type="Proteomes" id="UP000199144">
    <property type="component" value="Unassembled WGS sequence"/>
</dbReference>
<accession>A0A1I4ND04</accession>
<feature type="compositionally biased region" description="Acidic residues" evidence="1">
    <location>
        <begin position="165"/>
        <end position="178"/>
    </location>
</feature>
<feature type="domain" description="HTH merR-type" evidence="2">
    <location>
        <begin position="10"/>
        <end position="78"/>
    </location>
</feature>
<dbReference type="AlphaFoldDB" id="A0A1I4ND04"/>
<dbReference type="RefSeq" id="WP_242654772.1">
    <property type="nucleotide sequence ID" value="NZ_FOTQ01000004.1"/>
</dbReference>
<keyword evidence="4" id="KW-1185">Reference proteome</keyword>
<dbReference type="PROSITE" id="PS50937">
    <property type="entry name" value="HTH_MERR_2"/>
    <property type="match status" value="1"/>
</dbReference>
<dbReference type="CDD" id="cd04765">
    <property type="entry name" value="HTH_MlrA-like_sg2"/>
    <property type="match status" value="1"/>
</dbReference>
<feature type="compositionally biased region" description="Acidic residues" evidence="1">
    <location>
        <begin position="272"/>
        <end position="282"/>
    </location>
</feature>
<protein>
    <submittedName>
        <fullName evidence="3">MerR HTH family regulatory protein</fullName>
    </submittedName>
</protein>
<evidence type="ECO:0000259" key="2">
    <source>
        <dbReference type="PROSITE" id="PS50937"/>
    </source>
</evidence>
<dbReference type="GO" id="GO:0006355">
    <property type="term" value="P:regulation of DNA-templated transcription"/>
    <property type="evidence" value="ECO:0007669"/>
    <property type="project" value="InterPro"/>
</dbReference>
<dbReference type="InterPro" id="IPR000551">
    <property type="entry name" value="MerR-type_HTH_dom"/>
</dbReference>
<gene>
    <name evidence="3" type="ORF">SAMN04488042_104114</name>
</gene>
<organism evidence="3 4">
    <name type="scientific">Shimia aestuarii</name>
    <dbReference type="NCBI Taxonomy" id="254406"/>
    <lineage>
        <taxon>Bacteria</taxon>
        <taxon>Pseudomonadati</taxon>
        <taxon>Pseudomonadota</taxon>
        <taxon>Alphaproteobacteria</taxon>
        <taxon>Rhodobacterales</taxon>
        <taxon>Roseobacteraceae</taxon>
    </lineage>
</organism>
<sequence>MGKSRDAFRTISEVAEWLDTQAHVLRFWESKFPQVKPVKRAGGRRYYRPQDMLLLGGIKKLLHDDGLTIKGAQKLLREKGVKYVSGLSQPLEGEEETSKTVEAAVQPAQPVPAPVNVTSEAEDYLPEDDGLPEEEEYLPEAESASSEEDDLPELVQADATALADTGDDADEDSQEEDGVTAPFATRDTPPAGGISDLFTHAQDTLESGAADGSDDDDMAPAEDTIPAFINRVTDQTVADDGPEDPADDSPSETLSALVNAADDTPPSTSDHAEDEELDEADDDAKRPASAQNEFSRDAFLIELSKADRIAAKDRPRAAELVAQLEALRTRAGESETA</sequence>